<dbReference type="InterPro" id="IPR022641">
    <property type="entry name" value="CheR_N"/>
</dbReference>
<feature type="domain" description="CheR-type methyltransferase" evidence="6">
    <location>
        <begin position="19"/>
        <end position="291"/>
    </location>
</feature>
<evidence type="ECO:0000256" key="4">
    <source>
        <dbReference type="ARBA" id="ARBA00022679"/>
    </source>
</evidence>
<dbReference type="EMBL" id="JQ844203">
    <property type="protein sequence ID" value="AGS52644.1"/>
    <property type="molecule type" value="Genomic_DNA"/>
</dbReference>
<dbReference type="AlphaFoldDB" id="A0A806KHZ6"/>
<dbReference type="Pfam" id="PF01739">
    <property type="entry name" value="CheR"/>
    <property type="match status" value="1"/>
</dbReference>
<proteinExistence type="predicted"/>
<keyword evidence="5" id="KW-0949">S-adenosyl-L-methionine</keyword>
<evidence type="ECO:0000313" key="7">
    <source>
        <dbReference type="EMBL" id="AGS52644.1"/>
    </source>
</evidence>
<comment type="catalytic activity">
    <reaction evidence="1">
        <text>L-glutamyl-[protein] + S-adenosyl-L-methionine = [protein]-L-glutamate 5-O-methyl ester + S-adenosyl-L-homocysteine</text>
        <dbReference type="Rhea" id="RHEA:24452"/>
        <dbReference type="Rhea" id="RHEA-COMP:10208"/>
        <dbReference type="Rhea" id="RHEA-COMP:10311"/>
        <dbReference type="ChEBI" id="CHEBI:29973"/>
        <dbReference type="ChEBI" id="CHEBI:57856"/>
        <dbReference type="ChEBI" id="CHEBI:59789"/>
        <dbReference type="ChEBI" id="CHEBI:82795"/>
        <dbReference type="EC" id="2.1.1.80"/>
    </reaction>
</comment>
<dbReference type="PANTHER" id="PTHR24422">
    <property type="entry name" value="CHEMOTAXIS PROTEIN METHYLTRANSFERASE"/>
    <property type="match status" value="1"/>
</dbReference>
<dbReference type="SUPFAM" id="SSF53335">
    <property type="entry name" value="S-adenosyl-L-methionine-dependent methyltransferases"/>
    <property type="match status" value="1"/>
</dbReference>
<dbReference type="InterPro" id="IPR026024">
    <property type="entry name" value="Chemotaxis_MeTrfase_CheR"/>
</dbReference>
<reference evidence="7" key="1">
    <citation type="submission" date="2012-03" db="EMBL/GenBank/DDBJ databases">
        <title>Functional metagenomics reveals considerable lignocellulase gene clusters in the gut microbiome of a wood-feeding higher termite.</title>
        <authorList>
            <person name="Liu N."/>
        </authorList>
    </citation>
    <scope>NUCLEOTIDE SEQUENCE</scope>
</reference>
<dbReference type="GO" id="GO:0008983">
    <property type="term" value="F:protein-glutamate O-methyltransferase activity"/>
    <property type="evidence" value="ECO:0007669"/>
    <property type="project" value="UniProtKB-EC"/>
</dbReference>
<dbReference type="InterPro" id="IPR000780">
    <property type="entry name" value="CheR_MeTrfase"/>
</dbReference>
<dbReference type="Gene3D" id="1.10.155.10">
    <property type="entry name" value="Chemotaxis receptor methyltransferase CheR, N-terminal domain"/>
    <property type="match status" value="1"/>
</dbReference>
<evidence type="ECO:0000256" key="2">
    <source>
        <dbReference type="ARBA" id="ARBA00012534"/>
    </source>
</evidence>
<dbReference type="PROSITE" id="PS50123">
    <property type="entry name" value="CHER"/>
    <property type="match status" value="1"/>
</dbReference>
<dbReference type="PRINTS" id="PR00996">
    <property type="entry name" value="CHERMTFRASE"/>
</dbReference>
<evidence type="ECO:0000259" key="6">
    <source>
        <dbReference type="PROSITE" id="PS50123"/>
    </source>
</evidence>
<dbReference type="InterPro" id="IPR022642">
    <property type="entry name" value="CheR_C"/>
</dbReference>
<dbReference type="GO" id="GO:0032259">
    <property type="term" value="P:methylation"/>
    <property type="evidence" value="ECO:0007669"/>
    <property type="project" value="UniProtKB-KW"/>
</dbReference>
<sequence length="291" mass="33762">MGIISLPLDSFIIVSYYYYMADTAFLNDADFDQYRELIYAESGITFTATNRSILESRLKERLREKNIDSVKKYIDIVKSDKEELKGFLDSITTNLTRFFRNQAHFDALEHFVIPELRNNIKKFPGAIKIWSAGCSTGEEPYTIAMLLNEILPSPWTYDILASDISLKCLMTAKEGFYAESRIVGIPDHYLTKYMDKVDGGYKVKPEIQSKIKFDYHNLKNDSGHRNFDVVFCRNVIIYFDEAAQTAVINRFWDAMAPKSFLFIGHSESLFGMDTKFEFLKTEWATLYRKNT</sequence>
<dbReference type="InterPro" id="IPR029063">
    <property type="entry name" value="SAM-dependent_MTases_sf"/>
</dbReference>
<dbReference type="PANTHER" id="PTHR24422:SF19">
    <property type="entry name" value="CHEMOTAXIS PROTEIN METHYLTRANSFERASE"/>
    <property type="match status" value="1"/>
</dbReference>
<dbReference type="SUPFAM" id="SSF47757">
    <property type="entry name" value="Chemotaxis receptor methyltransferase CheR, N-terminal domain"/>
    <property type="match status" value="1"/>
</dbReference>
<dbReference type="Gene3D" id="3.40.50.150">
    <property type="entry name" value="Vaccinia Virus protein VP39"/>
    <property type="match status" value="1"/>
</dbReference>
<evidence type="ECO:0000256" key="5">
    <source>
        <dbReference type="ARBA" id="ARBA00022691"/>
    </source>
</evidence>
<dbReference type="Pfam" id="PF03705">
    <property type="entry name" value="CheR_N"/>
    <property type="match status" value="1"/>
</dbReference>
<dbReference type="InterPro" id="IPR036804">
    <property type="entry name" value="CheR_N_sf"/>
</dbReference>
<dbReference type="PIRSF" id="PIRSF000410">
    <property type="entry name" value="CheR"/>
    <property type="match status" value="1"/>
</dbReference>
<evidence type="ECO:0000256" key="1">
    <source>
        <dbReference type="ARBA" id="ARBA00001541"/>
    </source>
</evidence>
<accession>A0A806KHZ6</accession>
<dbReference type="InterPro" id="IPR050903">
    <property type="entry name" value="Bact_Chemotaxis_MeTrfase"/>
</dbReference>
<protein>
    <recommendedName>
        <fullName evidence="2">protein-glutamate O-methyltransferase</fullName>
        <ecNumber evidence="2">2.1.1.80</ecNumber>
    </recommendedName>
</protein>
<keyword evidence="3 7" id="KW-0489">Methyltransferase</keyword>
<name>A0A806KHZ6_9BACT</name>
<keyword evidence="4 7" id="KW-0808">Transferase</keyword>
<dbReference type="EC" id="2.1.1.80" evidence="2"/>
<organism evidence="7">
    <name type="scientific">uncultured bacterium contig00043</name>
    <dbReference type="NCBI Taxonomy" id="1181530"/>
    <lineage>
        <taxon>Bacteria</taxon>
        <taxon>environmental samples</taxon>
    </lineage>
</organism>
<evidence type="ECO:0000256" key="3">
    <source>
        <dbReference type="ARBA" id="ARBA00022603"/>
    </source>
</evidence>
<dbReference type="SMART" id="SM00138">
    <property type="entry name" value="MeTrc"/>
    <property type="match status" value="1"/>
</dbReference>